<organism evidence="1 2">
    <name type="scientific">Collinsella aerofaciens</name>
    <dbReference type="NCBI Taxonomy" id="74426"/>
    <lineage>
        <taxon>Bacteria</taxon>
        <taxon>Bacillati</taxon>
        <taxon>Actinomycetota</taxon>
        <taxon>Coriobacteriia</taxon>
        <taxon>Coriobacteriales</taxon>
        <taxon>Coriobacteriaceae</taxon>
        <taxon>Collinsella</taxon>
    </lineage>
</organism>
<evidence type="ECO:0000313" key="2">
    <source>
        <dbReference type="Proteomes" id="UP000095468"/>
    </source>
</evidence>
<gene>
    <name evidence="1" type="ORF">ERS852381_00249</name>
</gene>
<dbReference type="Proteomes" id="UP000095468">
    <property type="component" value="Unassembled WGS sequence"/>
</dbReference>
<dbReference type="RefSeq" id="WP_055285273.1">
    <property type="nucleotide sequence ID" value="NZ_CYYP01000002.1"/>
</dbReference>
<reference evidence="1 2" key="1">
    <citation type="submission" date="2015-09" db="EMBL/GenBank/DDBJ databases">
        <authorList>
            <consortium name="Pathogen Informatics"/>
        </authorList>
    </citation>
    <scope>NUCLEOTIDE SEQUENCE [LARGE SCALE GENOMIC DNA]</scope>
    <source>
        <strain evidence="1 2">2789STDY5608823</strain>
    </source>
</reference>
<evidence type="ECO:0000313" key="1">
    <source>
        <dbReference type="EMBL" id="CUN47374.1"/>
    </source>
</evidence>
<name>A0A173X6Y4_9ACTN</name>
<accession>A0A173X6Y4</accession>
<dbReference type="AlphaFoldDB" id="A0A173X6Y4"/>
<protein>
    <submittedName>
        <fullName evidence="1">Uncharacterized protein</fullName>
    </submittedName>
</protein>
<dbReference type="EMBL" id="CYYP01000002">
    <property type="protein sequence ID" value="CUN47374.1"/>
    <property type="molecule type" value="Genomic_DNA"/>
</dbReference>
<sequence>MNLTFEGFLKGYCRELSGQQSLSFRKLVEQATTDAPRVAEPLFLLALAQGKAEYVLGLSEGSWMEQDYRDVLSLYGQAGSMASLCAKSELPNRYANVWRAYRAVKEKPAADRRVNALMRKKTLEALEESGVTRYGLCRALRLNKGNVYAYLAGDDSKVSRKTARRIMEYAEERGTQEGAGHPVCVTG</sequence>
<proteinExistence type="predicted"/>